<reference evidence="2 3" key="1">
    <citation type="submission" date="2016-11" db="EMBL/GenBank/DDBJ databases">
        <authorList>
            <person name="Jaros S."/>
            <person name="Januszkiewicz K."/>
            <person name="Wedrychowicz H."/>
        </authorList>
    </citation>
    <scope>NUCLEOTIDE SEQUENCE [LARGE SCALE GENOMIC DNA]</scope>
    <source>
        <strain evidence="2 3">DSM 12906</strain>
    </source>
</reference>
<dbReference type="OrthoDB" id="3734314at2"/>
<name>A0A1M6EJL1_9ACTN</name>
<protein>
    <submittedName>
        <fullName evidence="2">Uncharacterized protein</fullName>
    </submittedName>
</protein>
<evidence type="ECO:0000313" key="2">
    <source>
        <dbReference type="EMBL" id="SHI85654.1"/>
    </source>
</evidence>
<dbReference type="Proteomes" id="UP000184512">
    <property type="component" value="Unassembled WGS sequence"/>
</dbReference>
<organism evidence="2 3">
    <name type="scientific">Tessaracoccus bendigoensis DSM 12906</name>
    <dbReference type="NCBI Taxonomy" id="1123357"/>
    <lineage>
        <taxon>Bacteria</taxon>
        <taxon>Bacillati</taxon>
        <taxon>Actinomycetota</taxon>
        <taxon>Actinomycetes</taxon>
        <taxon>Propionibacteriales</taxon>
        <taxon>Propionibacteriaceae</taxon>
        <taxon>Tessaracoccus</taxon>
    </lineage>
</organism>
<dbReference type="AlphaFoldDB" id="A0A1M6EJL1"/>
<accession>A0A1M6EJL1</accession>
<evidence type="ECO:0000256" key="1">
    <source>
        <dbReference type="SAM" id="MobiDB-lite"/>
    </source>
</evidence>
<keyword evidence="3" id="KW-1185">Reference proteome</keyword>
<feature type="region of interest" description="Disordered" evidence="1">
    <location>
        <begin position="132"/>
        <end position="163"/>
    </location>
</feature>
<dbReference type="RefSeq" id="WP_073186637.1">
    <property type="nucleotide sequence ID" value="NZ_FQZG01000017.1"/>
</dbReference>
<gene>
    <name evidence="2" type="ORF">SAMN02745244_01210</name>
</gene>
<dbReference type="EMBL" id="FQZG01000017">
    <property type="protein sequence ID" value="SHI85654.1"/>
    <property type="molecule type" value="Genomic_DNA"/>
</dbReference>
<sequence>MSEHEQDVAPERVEAFIDAEAQHEAFVDADDTQQGDERSELDTLHLDLDAAKLGEAIAKAATDTAYATVGLVGVLSDRVKEYYEEQKKRYADQHPEMEEEPNATHLFSQFGEQLDRFVGDVGRTFQDLVERGRAEAKADDADEGEAADPGEATEADAVEDKTE</sequence>
<feature type="compositionally biased region" description="Acidic residues" evidence="1">
    <location>
        <begin position="140"/>
        <end position="157"/>
    </location>
</feature>
<proteinExistence type="predicted"/>
<evidence type="ECO:0000313" key="3">
    <source>
        <dbReference type="Proteomes" id="UP000184512"/>
    </source>
</evidence>